<evidence type="ECO:0000256" key="4">
    <source>
        <dbReference type="ARBA" id="ARBA00022989"/>
    </source>
</evidence>
<evidence type="ECO:0000313" key="9">
    <source>
        <dbReference type="Proteomes" id="UP000268321"/>
    </source>
</evidence>
<dbReference type="Gene3D" id="1.20.144.10">
    <property type="entry name" value="Phosphatidic acid phosphatase type 2/haloperoxidase"/>
    <property type="match status" value="1"/>
</dbReference>
<reference evidence="9" key="1">
    <citation type="journal article" date="2018" name="Nat. Microbiol.">
        <title>Leveraging single-cell genomics to expand the fungal tree of life.</title>
        <authorList>
            <person name="Ahrendt S.R."/>
            <person name="Quandt C.A."/>
            <person name="Ciobanu D."/>
            <person name="Clum A."/>
            <person name="Salamov A."/>
            <person name="Andreopoulos B."/>
            <person name="Cheng J.F."/>
            <person name="Woyke T."/>
            <person name="Pelin A."/>
            <person name="Henrissat B."/>
            <person name="Reynolds N.K."/>
            <person name="Benny G.L."/>
            <person name="Smith M.E."/>
            <person name="James T.Y."/>
            <person name="Grigoriev I.V."/>
        </authorList>
    </citation>
    <scope>NUCLEOTIDE SEQUENCE [LARGE SCALE GENOMIC DNA]</scope>
    <source>
        <strain evidence="9">Baker2002</strain>
    </source>
</reference>
<dbReference type="CDD" id="cd03390">
    <property type="entry name" value="PAP2_containing_1_like"/>
    <property type="match status" value="1"/>
</dbReference>
<feature type="transmembrane region" description="Helical" evidence="6">
    <location>
        <begin position="60"/>
        <end position="83"/>
    </location>
</feature>
<dbReference type="GO" id="GO:0006644">
    <property type="term" value="P:phospholipid metabolic process"/>
    <property type="evidence" value="ECO:0007669"/>
    <property type="project" value="InterPro"/>
</dbReference>
<feature type="transmembrane region" description="Helical" evidence="6">
    <location>
        <begin position="198"/>
        <end position="216"/>
    </location>
</feature>
<accession>A0A4P9Z9K2</accession>
<name>A0A4P9Z9K2_9ASCO</name>
<dbReference type="InterPro" id="IPR000326">
    <property type="entry name" value="PAP2/HPO"/>
</dbReference>
<dbReference type="GO" id="GO:0008195">
    <property type="term" value="F:phosphatidate phosphatase activity"/>
    <property type="evidence" value="ECO:0007669"/>
    <property type="project" value="TreeGrafter"/>
</dbReference>
<comment type="similarity">
    <text evidence="2">Belongs to the PA-phosphatase related phosphoesterase family.</text>
</comment>
<dbReference type="PANTHER" id="PTHR10165">
    <property type="entry name" value="LIPID PHOSPHATE PHOSPHATASE"/>
    <property type="match status" value="1"/>
</dbReference>
<keyword evidence="3 6" id="KW-0812">Transmembrane</keyword>
<keyword evidence="4 6" id="KW-1133">Transmembrane helix</keyword>
<feature type="transmembrane region" description="Helical" evidence="6">
    <location>
        <begin position="12"/>
        <end position="33"/>
    </location>
</feature>
<evidence type="ECO:0000256" key="3">
    <source>
        <dbReference type="ARBA" id="ARBA00022692"/>
    </source>
</evidence>
<evidence type="ECO:0000256" key="5">
    <source>
        <dbReference type="ARBA" id="ARBA00023136"/>
    </source>
</evidence>
<dbReference type="Proteomes" id="UP000268321">
    <property type="component" value="Unassembled WGS sequence"/>
</dbReference>
<feature type="transmembrane region" description="Helical" evidence="6">
    <location>
        <begin position="228"/>
        <end position="247"/>
    </location>
</feature>
<evidence type="ECO:0000256" key="6">
    <source>
        <dbReference type="SAM" id="Phobius"/>
    </source>
</evidence>
<evidence type="ECO:0000313" key="8">
    <source>
        <dbReference type="EMBL" id="RKP29454.1"/>
    </source>
</evidence>
<evidence type="ECO:0000259" key="7">
    <source>
        <dbReference type="SMART" id="SM00014"/>
    </source>
</evidence>
<dbReference type="PANTHER" id="PTHR10165:SF35">
    <property type="entry name" value="RE23632P"/>
    <property type="match status" value="1"/>
</dbReference>
<keyword evidence="9" id="KW-1185">Reference proteome</keyword>
<dbReference type="OrthoDB" id="10030083at2759"/>
<proteinExistence type="inferred from homology"/>
<organism evidence="8 9">
    <name type="scientific">Metschnikowia bicuspidata</name>
    <dbReference type="NCBI Taxonomy" id="27322"/>
    <lineage>
        <taxon>Eukaryota</taxon>
        <taxon>Fungi</taxon>
        <taxon>Dikarya</taxon>
        <taxon>Ascomycota</taxon>
        <taxon>Saccharomycotina</taxon>
        <taxon>Pichiomycetes</taxon>
        <taxon>Metschnikowiaceae</taxon>
        <taxon>Metschnikowia</taxon>
    </lineage>
</organism>
<dbReference type="InterPro" id="IPR043216">
    <property type="entry name" value="PAP-like"/>
</dbReference>
<evidence type="ECO:0000256" key="2">
    <source>
        <dbReference type="ARBA" id="ARBA00008816"/>
    </source>
</evidence>
<dbReference type="GO" id="GO:0016020">
    <property type="term" value="C:membrane"/>
    <property type="evidence" value="ECO:0007669"/>
    <property type="project" value="UniProtKB-SubCell"/>
</dbReference>
<evidence type="ECO:0000256" key="1">
    <source>
        <dbReference type="ARBA" id="ARBA00004141"/>
    </source>
</evidence>
<sequence length="270" mass="30473">MLLTKYVELRKFRRLVPDCITAVALSAYFLLIAEKAKPFLRQFKLSDPRIQHPFAVIERVTGPMCILISVLLPLAVMTVVVFCKYRHKNREWHMLNVSLLGLTLCISIDCVLTDVFKAWIGKHRPDFLARCGPLPDTLPDVYTDISVCTAPLGASLLEDGMRSCPSGHSLISFAAFGYLFMWLFGQWGLGALSLAKPIYMYLIVTAPLMCSSYIALSRVQDYRHSFTDVALGSALGCVVAFLVYRLYFRSFWEESSEELVEPEQMAILPI</sequence>
<dbReference type="InterPro" id="IPR036938">
    <property type="entry name" value="PAP2/HPO_sf"/>
</dbReference>
<feature type="transmembrane region" description="Helical" evidence="6">
    <location>
        <begin position="170"/>
        <end position="192"/>
    </location>
</feature>
<dbReference type="GO" id="GO:0046839">
    <property type="term" value="P:phospholipid dephosphorylation"/>
    <property type="evidence" value="ECO:0007669"/>
    <property type="project" value="TreeGrafter"/>
</dbReference>
<feature type="transmembrane region" description="Helical" evidence="6">
    <location>
        <begin position="95"/>
        <end position="121"/>
    </location>
</feature>
<dbReference type="EMBL" id="ML004486">
    <property type="protein sequence ID" value="RKP29454.1"/>
    <property type="molecule type" value="Genomic_DNA"/>
</dbReference>
<dbReference type="Pfam" id="PF01569">
    <property type="entry name" value="PAP2"/>
    <property type="match status" value="1"/>
</dbReference>
<dbReference type="SMART" id="SM00014">
    <property type="entry name" value="acidPPc"/>
    <property type="match status" value="1"/>
</dbReference>
<dbReference type="AlphaFoldDB" id="A0A4P9Z9K2"/>
<dbReference type="SUPFAM" id="SSF48317">
    <property type="entry name" value="Acid phosphatase/Vanadium-dependent haloperoxidase"/>
    <property type="match status" value="1"/>
</dbReference>
<gene>
    <name evidence="8" type="ORF">METBISCDRAFT_31662</name>
</gene>
<keyword evidence="5 6" id="KW-0472">Membrane</keyword>
<comment type="subcellular location">
    <subcellularLocation>
        <location evidence="1">Membrane</location>
        <topology evidence="1">Multi-pass membrane protein</topology>
    </subcellularLocation>
</comment>
<feature type="domain" description="Phosphatidic acid phosphatase type 2/haloperoxidase" evidence="7">
    <location>
        <begin position="97"/>
        <end position="244"/>
    </location>
</feature>
<protein>
    <submittedName>
        <fullName evidence="8">Dpp2 protein</fullName>
    </submittedName>
</protein>